<evidence type="ECO:0000256" key="1">
    <source>
        <dbReference type="ARBA" id="ARBA00006215"/>
    </source>
</evidence>
<feature type="domain" description="Spermatogenesis-associated protein 6 N-terminal" evidence="3">
    <location>
        <begin position="3"/>
        <end position="65"/>
    </location>
</feature>
<proteinExistence type="inferred from homology"/>
<evidence type="ECO:0000259" key="3">
    <source>
        <dbReference type="Pfam" id="PF14909"/>
    </source>
</evidence>
<dbReference type="Proteomes" id="UP000472263">
    <property type="component" value="Chromosome 18"/>
</dbReference>
<dbReference type="GO" id="GO:0007283">
    <property type="term" value="P:spermatogenesis"/>
    <property type="evidence" value="ECO:0007669"/>
    <property type="project" value="InterPro"/>
</dbReference>
<organism evidence="4 5">
    <name type="scientific">Myripristis murdjan</name>
    <name type="common">pinecone soldierfish</name>
    <dbReference type="NCBI Taxonomy" id="586833"/>
    <lineage>
        <taxon>Eukaryota</taxon>
        <taxon>Metazoa</taxon>
        <taxon>Chordata</taxon>
        <taxon>Craniata</taxon>
        <taxon>Vertebrata</taxon>
        <taxon>Euteleostomi</taxon>
        <taxon>Actinopterygii</taxon>
        <taxon>Neopterygii</taxon>
        <taxon>Teleostei</taxon>
        <taxon>Neoteleostei</taxon>
        <taxon>Acanthomorphata</taxon>
        <taxon>Holocentriformes</taxon>
        <taxon>Holocentridae</taxon>
        <taxon>Myripristis</taxon>
    </lineage>
</organism>
<sequence>MGVSCPGVHLPAKDDIYLSVCLMGQYRKSECLPAVFPLLFYEKMIFEKIFRHAVDPGDIAIMLECMLHFVLHSHIQVWKASVNK</sequence>
<dbReference type="InParanoid" id="A0A667XP34"/>
<dbReference type="GO" id="GO:0032027">
    <property type="term" value="F:myosin light chain binding"/>
    <property type="evidence" value="ECO:0007669"/>
    <property type="project" value="InterPro"/>
</dbReference>
<keyword evidence="5" id="KW-1185">Reference proteome</keyword>
<reference evidence="4" key="3">
    <citation type="submission" date="2025-09" db="UniProtKB">
        <authorList>
            <consortium name="Ensembl"/>
        </authorList>
    </citation>
    <scope>IDENTIFICATION</scope>
</reference>
<protein>
    <recommendedName>
        <fullName evidence="3">Spermatogenesis-associated protein 6 N-terminal domain-containing protein</fullName>
    </recommendedName>
</protein>
<reference evidence="4" key="1">
    <citation type="submission" date="2019-06" db="EMBL/GenBank/DDBJ databases">
        <authorList>
            <consortium name="Wellcome Sanger Institute Data Sharing"/>
        </authorList>
    </citation>
    <scope>NUCLEOTIDE SEQUENCE [LARGE SCALE GENOMIC DNA]</scope>
</reference>
<accession>A0A667XP34</accession>
<name>A0A667XP34_9TELE</name>
<dbReference type="InterPro" id="IPR032732">
    <property type="entry name" value="SPATA6_N"/>
</dbReference>
<dbReference type="Ensembl" id="ENSMMDT00005017486.1">
    <property type="protein sequence ID" value="ENSMMDP00005017057.1"/>
    <property type="gene ID" value="ENSMMDG00005008605.1"/>
</dbReference>
<comment type="similarity">
    <text evidence="1">Belongs to the SPATA6 family.</text>
</comment>
<dbReference type="PANTHER" id="PTHR16435">
    <property type="entry name" value="SPERMATOGENESIS-ASSOCIATED PROTEIN 6 SPATA6"/>
    <property type="match status" value="1"/>
</dbReference>
<evidence type="ECO:0000313" key="5">
    <source>
        <dbReference type="Proteomes" id="UP000472263"/>
    </source>
</evidence>
<dbReference type="PANTHER" id="PTHR16435:SF5">
    <property type="entry name" value="SPERMATOGENESIS ASSOCIATED 6-LIKE PROTEIN"/>
    <property type="match status" value="1"/>
</dbReference>
<evidence type="ECO:0000313" key="4">
    <source>
        <dbReference type="Ensembl" id="ENSMMDP00005017057.1"/>
    </source>
</evidence>
<evidence type="ECO:0000256" key="2">
    <source>
        <dbReference type="ARBA" id="ARBA00022553"/>
    </source>
</evidence>
<dbReference type="GO" id="GO:0120212">
    <property type="term" value="C:sperm head-tail coupling apparatus"/>
    <property type="evidence" value="ECO:0007669"/>
    <property type="project" value="InterPro"/>
</dbReference>
<dbReference type="InterPro" id="IPR042769">
    <property type="entry name" value="SPATA6_fam"/>
</dbReference>
<dbReference type="Pfam" id="PF14909">
    <property type="entry name" value="SPATA6"/>
    <property type="match status" value="1"/>
</dbReference>
<dbReference type="GeneTree" id="ENSGT00530000063821"/>
<reference evidence="4" key="2">
    <citation type="submission" date="2025-08" db="UniProtKB">
        <authorList>
            <consortium name="Ensembl"/>
        </authorList>
    </citation>
    <scope>IDENTIFICATION</scope>
</reference>
<keyword evidence="2" id="KW-0597">Phosphoprotein</keyword>
<dbReference type="AlphaFoldDB" id="A0A667XP34"/>